<keyword evidence="8" id="KW-0520">NAD</keyword>
<dbReference type="InterPro" id="IPR000086">
    <property type="entry name" value="NUDIX_hydrolase_dom"/>
</dbReference>
<proteinExistence type="inferred from homology"/>
<dbReference type="GO" id="GO:0019677">
    <property type="term" value="P:NAD+ catabolic process"/>
    <property type="evidence" value="ECO:0007669"/>
    <property type="project" value="TreeGrafter"/>
</dbReference>
<organism evidence="12 13">
    <name type="scientific">Xanthobacter tagetidis</name>
    <dbReference type="NCBI Taxonomy" id="60216"/>
    <lineage>
        <taxon>Bacteria</taxon>
        <taxon>Pseudomonadati</taxon>
        <taxon>Pseudomonadota</taxon>
        <taxon>Alphaproteobacteria</taxon>
        <taxon>Hyphomicrobiales</taxon>
        <taxon>Xanthobacteraceae</taxon>
        <taxon>Xanthobacter</taxon>
    </lineage>
</organism>
<evidence type="ECO:0000256" key="7">
    <source>
        <dbReference type="ARBA" id="ARBA00022842"/>
    </source>
</evidence>
<dbReference type="OrthoDB" id="9791656at2"/>
<evidence type="ECO:0000256" key="5">
    <source>
        <dbReference type="ARBA" id="ARBA00022723"/>
    </source>
</evidence>
<keyword evidence="13" id="KW-1185">Reference proteome</keyword>
<evidence type="ECO:0000256" key="8">
    <source>
        <dbReference type="ARBA" id="ARBA00023027"/>
    </source>
</evidence>
<keyword evidence="5" id="KW-0479">Metal-binding</keyword>
<dbReference type="InterPro" id="IPR049734">
    <property type="entry name" value="NudC-like_C"/>
</dbReference>
<dbReference type="Proteomes" id="UP000269692">
    <property type="component" value="Unassembled WGS sequence"/>
</dbReference>
<dbReference type="PANTHER" id="PTHR42904:SF6">
    <property type="entry name" value="NAD-CAPPED RNA HYDROLASE NUDT12"/>
    <property type="match status" value="1"/>
</dbReference>
<keyword evidence="6 10" id="KW-0378">Hydrolase</keyword>
<dbReference type="CDD" id="cd03429">
    <property type="entry name" value="NUDIX_NADH_pyrophosphatase_Nudt13"/>
    <property type="match status" value="1"/>
</dbReference>
<comment type="catalytic activity">
    <reaction evidence="9">
        <text>a 5'-end NAD(+)-phospho-ribonucleoside in mRNA + H2O = a 5'-end phospho-adenosine-phospho-ribonucleoside in mRNA + beta-nicotinamide D-ribonucleotide + 2 H(+)</text>
        <dbReference type="Rhea" id="RHEA:60876"/>
        <dbReference type="Rhea" id="RHEA-COMP:15698"/>
        <dbReference type="Rhea" id="RHEA-COMP:15719"/>
        <dbReference type="ChEBI" id="CHEBI:14649"/>
        <dbReference type="ChEBI" id="CHEBI:15377"/>
        <dbReference type="ChEBI" id="CHEBI:15378"/>
        <dbReference type="ChEBI" id="CHEBI:144029"/>
        <dbReference type="ChEBI" id="CHEBI:144051"/>
    </reaction>
    <physiologicalReaction direction="left-to-right" evidence="9">
        <dbReference type="Rhea" id="RHEA:60877"/>
    </physiologicalReaction>
</comment>
<comment type="similarity">
    <text evidence="3">Belongs to the Nudix hydrolase family. NudC subfamily.</text>
</comment>
<dbReference type="SUPFAM" id="SSF55811">
    <property type="entry name" value="Nudix"/>
    <property type="match status" value="1"/>
</dbReference>
<dbReference type="GO" id="GO:0035529">
    <property type="term" value="F:NADH pyrophosphatase activity"/>
    <property type="evidence" value="ECO:0007669"/>
    <property type="project" value="TreeGrafter"/>
</dbReference>
<dbReference type="InterPro" id="IPR015797">
    <property type="entry name" value="NUDIX_hydrolase-like_dom_sf"/>
</dbReference>
<dbReference type="GO" id="GO:0006742">
    <property type="term" value="P:NADP+ catabolic process"/>
    <property type="evidence" value="ECO:0007669"/>
    <property type="project" value="TreeGrafter"/>
</dbReference>
<dbReference type="InterPro" id="IPR020084">
    <property type="entry name" value="NUDIX_hydrolase_CS"/>
</dbReference>
<evidence type="ECO:0000259" key="11">
    <source>
        <dbReference type="PROSITE" id="PS51462"/>
    </source>
</evidence>
<dbReference type="InterPro" id="IPR020476">
    <property type="entry name" value="Nudix_hydrolase"/>
</dbReference>
<name>A0A3L7A7I3_9HYPH</name>
<reference evidence="12 13" key="1">
    <citation type="submission" date="2018-10" db="EMBL/GenBank/DDBJ databases">
        <title>Xanthobacter tagetidis genome sequencing and assembly.</title>
        <authorList>
            <person name="Maclea K.S."/>
            <person name="Goen A.E."/>
            <person name="Fatima S.A."/>
        </authorList>
    </citation>
    <scope>NUCLEOTIDE SEQUENCE [LARGE SCALE GENOMIC DNA]</scope>
    <source>
        <strain evidence="12 13">ATCC 700314</strain>
    </source>
</reference>
<dbReference type="PROSITE" id="PS00893">
    <property type="entry name" value="NUDIX_BOX"/>
    <property type="match status" value="1"/>
</dbReference>
<dbReference type="PROSITE" id="PS51462">
    <property type="entry name" value="NUDIX"/>
    <property type="match status" value="1"/>
</dbReference>
<evidence type="ECO:0000256" key="4">
    <source>
        <dbReference type="ARBA" id="ARBA00012381"/>
    </source>
</evidence>
<evidence type="ECO:0000256" key="3">
    <source>
        <dbReference type="ARBA" id="ARBA00009595"/>
    </source>
</evidence>
<dbReference type="InterPro" id="IPR050241">
    <property type="entry name" value="NAD-cap_RNA_hydrolase_NudC"/>
</dbReference>
<dbReference type="Pfam" id="PF09297">
    <property type="entry name" value="Zn_ribbon_NUD"/>
    <property type="match status" value="1"/>
</dbReference>
<dbReference type="FunFam" id="3.90.79.10:FF:000040">
    <property type="entry name" value="Nudix hydrolase 19, chloroplastic"/>
    <property type="match status" value="1"/>
</dbReference>
<evidence type="ECO:0000313" key="13">
    <source>
        <dbReference type="Proteomes" id="UP000269692"/>
    </source>
</evidence>
<evidence type="ECO:0000313" key="12">
    <source>
        <dbReference type="EMBL" id="RLP76263.1"/>
    </source>
</evidence>
<dbReference type="RefSeq" id="WP_121624294.1">
    <property type="nucleotide sequence ID" value="NZ_JACIIW010000005.1"/>
</dbReference>
<dbReference type="NCBIfam" id="NF001299">
    <property type="entry name" value="PRK00241.1"/>
    <property type="match status" value="1"/>
</dbReference>
<dbReference type="PRINTS" id="PR00502">
    <property type="entry name" value="NUDIXFAMILY"/>
</dbReference>
<comment type="cofactor">
    <cofactor evidence="2">
        <name>Zn(2+)</name>
        <dbReference type="ChEBI" id="CHEBI:29105"/>
    </cofactor>
</comment>
<dbReference type="EMBL" id="RCTF01000013">
    <property type="protein sequence ID" value="RLP76263.1"/>
    <property type="molecule type" value="Genomic_DNA"/>
</dbReference>
<dbReference type="InterPro" id="IPR015376">
    <property type="entry name" value="Znr_NADH_PPase"/>
</dbReference>
<comment type="cofactor">
    <cofactor evidence="1">
        <name>Mg(2+)</name>
        <dbReference type="ChEBI" id="CHEBI:18420"/>
    </cofactor>
</comment>
<dbReference type="Gene3D" id="3.90.79.20">
    <property type="match status" value="1"/>
</dbReference>
<dbReference type="GO" id="GO:0005829">
    <property type="term" value="C:cytosol"/>
    <property type="evidence" value="ECO:0007669"/>
    <property type="project" value="TreeGrafter"/>
</dbReference>
<keyword evidence="7" id="KW-0460">Magnesium</keyword>
<accession>A0A3L7A7I3</accession>
<comment type="caution">
    <text evidence="12">The sequence shown here is derived from an EMBL/GenBank/DDBJ whole genome shotgun (WGS) entry which is preliminary data.</text>
</comment>
<dbReference type="EC" id="3.6.1.22" evidence="4"/>
<gene>
    <name evidence="12" type="ORF">D9R14_15750</name>
</gene>
<dbReference type="GO" id="GO:0046872">
    <property type="term" value="F:metal ion binding"/>
    <property type="evidence" value="ECO:0007669"/>
    <property type="project" value="UniProtKB-KW"/>
</dbReference>
<dbReference type="Gene3D" id="3.90.79.10">
    <property type="entry name" value="Nucleoside Triphosphate Pyrophosphohydrolase"/>
    <property type="match status" value="1"/>
</dbReference>
<protein>
    <recommendedName>
        <fullName evidence="4">NAD(+) diphosphatase</fullName>
        <ecNumber evidence="4">3.6.1.22</ecNumber>
    </recommendedName>
</protein>
<evidence type="ECO:0000256" key="6">
    <source>
        <dbReference type="ARBA" id="ARBA00022801"/>
    </source>
</evidence>
<evidence type="ECO:0000256" key="9">
    <source>
        <dbReference type="ARBA" id="ARBA00023679"/>
    </source>
</evidence>
<dbReference type="PANTHER" id="PTHR42904">
    <property type="entry name" value="NUDIX HYDROLASE, NUDC SUBFAMILY"/>
    <property type="match status" value="1"/>
</dbReference>
<sequence length="314" mass="33735">MSLVRSAARPDLGPWPALGYVGSPLDRAAHLRPQGDDLARAPEARAYLLGGELVALKGDDEDADPLFSAAEAAAWARGAPMFLGLEDGAPRAAFPFDPARREEMEAAGLLVTDLRSIAVRGLVGPEHLGPIACGKALLGWHRRHGFCANCGGATTIIEGGWRRDCPSCGAQHFPRTDPVVIMLTARGDECLLGRQPQFAPGMWSCLAGFVEPGESIEEAVRRETLEEAGITTGRVTYHTCQPWPFPMSLMIGCMAEATSRDITIDSNELEAARWFGKDEVAQMLARTHPDGLFAPPPVAIAHHLIRAFLEGARA</sequence>
<evidence type="ECO:0000256" key="10">
    <source>
        <dbReference type="RuleBase" id="RU003476"/>
    </source>
</evidence>
<dbReference type="AlphaFoldDB" id="A0A3L7A7I3"/>
<dbReference type="Pfam" id="PF00293">
    <property type="entry name" value="NUDIX"/>
    <property type="match status" value="1"/>
</dbReference>
<evidence type="ECO:0000256" key="1">
    <source>
        <dbReference type="ARBA" id="ARBA00001946"/>
    </source>
</evidence>
<evidence type="ECO:0000256" key="2">
    <source>
        <dbReference type="ARBA" id="ARBA00001947"/>
    </source>
</evidence>
<dbReference type="GO" id="GO:0110153">
    <property type="term" value="F:RNA NAD-cap (NMN-forming) hydrolase activity"/>
    <property type="evidence" value="ECO:0007669"/>
    <property type="project" value="RHEA"/>
</dbReference>
<feature type="domain" description="Nudix hydrolase" evidence="11">
    <location>
        <begin position="174"/>
        <end position="299"/>
    </location>
</feature>